<dbReference type="RefSeq" id="WP_281843581.1">
    <property type="nucleotide sequence ID" value="NZ_BROH01000013.1"/>
</dbReference>
<dbReference type="Gene3D" id="3.40.50.720">
    <property type="entry name" value="NAD(P)-binding Rossmann-like Domain"/>
    <property type="match status" value="1"/>
</dbReference>
<dbReference type="PANTHER" id="PTHR30388:SF4">
    <property type="entry name" value="MOLYBDENUM COFACTOR INSERTION CHAPERONE PAOD"/>
    <property type="match status" value="1"/>
</dbReference>
<feature type="domain" description="XdhC Rossmann" evidence="2">
    <location>
        <begin position="163"/>
        <end position="303"/>
    </location>
</feature>
<dbReference type="Pfam" id="PF02625">
    <property type="entry name" value="XdhC_CoxI"/>
    <property type="match status" value="1"/>
</dbReference>
<evidence type="ECO:0000313" key="3">
    <source>
        <dbReference type="EMBL" id="GKY89558.1"/>
    </source>
</evidence>
<keyword evidence="4" id="KW-1185">Reference proteome</keyword>
<evidence type="ECO:0008006" key="5">
    <source>
        <dbReference type="Google" id="ProtNLM"/>
    </source>
</evidence>
<dbReference type="EMBL" id="BROH01000013">
    <property type="protein sequence ID" value="GKY89558.1"/>
    <property type="molecule type" value="Genomic_DNA"/>
</dbReference>
<protein>
    <recommendedName>
        <fullName evidence="5">XdhC family protein</fullName>
    </recommendedName>
</protein>
<feature type="domain" description="XdhC- CoxI" evidence="1">
    <location>
        <begin position="18"/>
        <end position="84"/>
    </location>
</feature>
<reference evidence="3" key="1">
    <citation type="journal article" date="2023" name="Int. J. Syst. Evol. Microbiol.">
        <title>Sinisalibacter aestuarii sp. nov., isolated from estuarine sediment of the Arakawa River.</title>
        <authorList>
            <person name="Arafat S.T."/>
            <person name="Hirano S."/>
            <person name="Sato A."/>
            <person name="Takeuchi K."/>
            <person name="Yasuda T."/>
            <person name="Terahara T."/>
            <person name="Hamada M."/>
            <person name="Kobayashi T."/>
        </authorList>
    </citation>
    <scope>NUCLEOTIDE SEQUENCE</scope>
    <source>
        <strain evidence="3">B-399</strain>
    </source>
</reference>
<evidence type="ECO:0000313" key="4">
    <source>
        <dbReference type="Proteomes" id="UP001144205"/>
    </source>
</evidence>
<evidence type="ECO:0000259" key="2">
    <source>
        <dbReference type="Pfam" id="PF13478"/>
    </source>
</evidence>
<evidence type="ECO:0000259" key="1">
    <source>
        <dbReference type="Pfam" id="PF02625"/>
    </source>
</evidence>
<sequence>MDLDALNFTSTTRPIAALAEGAPGTLAIIVGVDGPSYRPLGAMMAVLEGRRRVGSLSSGCVEADIALHAEEARDASATRRVLYGRGSPFKDIQLPCGGGLDILLIPNPDPGVLAEAQARHAAREACTLEANPETGTLSLADDGETGWSGTRFRVRIDPEIAFLVFGKGPEASTFAALAQSAGFPNTVLSPDEETLDVARAAGCATRHLVSARFPGDLTPDRRTAVVLFFHDHEWEPPIIAAALDTPAFYIGAQGSQRARQTREFELEALGLAPEQFARMKGPIGLVPSARDARTLAVSVLAEVLAHQG</sequence>
<organism evidence="3 4">
    <name type="scientific">Sinisalibacter aestuarii</name>
    <dbReference type="NCBI Taxonomy" id="2949426"/>
    <lineage>
        <taxon>Bacteria</taxon>
        <taxon>Pseudomonadati</taxon>
        <taxon>Pseudomonadota</taxon>
        <taxon>Alphaproteobacteria</taxon>
        <taxon>Rhodobacterales</taxon>
        <taxon>Roseobacteraceae</taxon>
        <taxon>Sinisalibacter</taxon>
    </lineage>
</organism>
<proteinExistence type="predicted"/>
<accession>A0ABQ5LX67</accession>
<dbReference type="PANTHER" id="PTHR30388">
    <property type="entry name" value="ALDEHYDE OXIDOREDUCTASE MOLYBDENUM COFACTOR ASSEMBLY PROTEIN"/>
    <property type="match status" value="1"/>
</dbReference>
<dbReference type="InterPro" id="IPR003777">
    <property type="entry name" value="XdhC_CoxI"/>
</dbReference>
<name>A0ABQ5LX67_9RHOB</name>
<dbReference type="Proteomes" id="UP001144205">
    <property type="component" value="Unassembled WGS sequence"/>
</dbReference>
<comment type="caution">
    <text evidence="3">The sequence shown here is derived from an EMBL/GenBank/DDBJ whole genome shotgun (WGS) entry which is preliminary data.</text>
</comment>
<dbReference type="InterPro" id="IPR027051">
    <property type="entry name" value="XdhC_Rossmann_dom"/>
</dbReference>
<dbReference type="InterPro" id="IPR052698">
    <property type="entry name" value="MoCofactor_Util/Proc"/>
</dbReference>
<dbReference type="Pfam" id="PF13478">
    <property type="entry name" value="XdhC_C"/>
    <property type="match status" value="1"/>
</dbReference>
<gene>
    <name evidence="3" type="primary">yagQ</name>
    <name evidence="3" type="ORF">STA1M1_34270</name>
</gene>